<dbReference type="InterPro" id="IPR014710">
    <property type="entry name" value="RmlC-like_jellyroll"/>
</dbReference>
<keyword evidence="2" id="KW-1185">Reference proteome</keyword>
<protein>
    <submittedName>
        <fullName evidence="1">Cupin</fullName>
    </submittedName>
</protein>
<accession>A0ABU6KJD1</accession>
<dbReference type="Gene3D" id="2.60.120.10">
    <property type="entry name" value="Jelly Rolls"/>
    <property type="match status" value="1"/>
</dbReference>
<dbReference type="Proteomes" id="UP001335737">
    <property type="component" value="Unassembled WGS sequence"/>
</dbReference>
<gene>
    <name evidence="1" type="ORF">QGM71_17530</name>
</gene>
<evidence type="ECO:0000313" key="1">
    <source>
        <dbReference type="EMBL" id="MEC5425288.1"/>
    </source>
</evidence>
<dbReference type="RefSeq" id="WP_327608838.1">
    <property type="nucleotide sequence ID" value="NZ_JARZFX010000012.1"/>
</dbReference>
<dbReference type="EMBL" id="JARZFX010000012">
    <property type="protein sequence ID" value="MEC5425288.1"/>
    <property type="molecule type" value="Genomic_DNA"/>
</dbReference>
<proteinExistence type="predicted"/>
<dbReference type="SUPFAM" id="SSF51182">
    <property type="entry name" value="RmlC-like cupins"/>
    <property type="match status" value="1"/>
</dbReference>
<dbReference type="InterPro" id="IPR011051">
    <property type="entry name" value="RmlC_Cupin_sf"/>
</dbReference>
<evidence type="ECO:0000313" key="2">
    <source>
        <dbReference type="Proteomes" id="UP001335737"/>
    </source>
</evidence>
<reference evidence="1 2" key="1">
    <citation type="journal article" date="2024" name="Int. J. Syst. Evol. Microbiol.">
        <title>Virgibacillus tibetensis sp. nov., isolated from salt lake on the Tibetan Plateau of China.</title>
        <authorList>
            <person name="Phurbu D."/>
            <person name="Liu Z.-X."/>
            <person name="Wang R."/>
            <person name="Zheng Y.-Y."/>
            <person name="Liu H.-C."/>
            <person name="Zhou Y.-G."/>
            <person name="Yu Y.-J."/>
            <person name="Li A.-H."/>
        </authorList>
    </citation>
    <scope>NUCLEOTIDE SEQUENCE [LARGE SCALE GENOMIC DNA]</scope>
    <source>
        <strain evidence="1 2">C22-A2</strain>
    </source>
</reference>
<comment type="caution">
    <text evidence="1">The sequence shown here is derived from an EMBL/GenBank/DDBJ whole genome shotgun (WGS) entry which is preliminary data.</text>
</comment>
<sequence>MEIYNFDRDNGKKITKFNSDFVMSHIIQTDKATTIGCIYLEENGIIGYHKAVVPQLLLIMNGEGHVRGEKEEYYQVGTGDAVFWNKDEWHETKTSVGLTAIVIESEVLNPSSIMTLKK</sequence>
<organism evidence="1 2">
    <name type="scientific">Virgibacillus tibetensis</name>
    <dbReference type="NCBI Taxonomy" id="3042313"/>
    <lineage>
        <taxon>Bacteria</taxon>
        <taxon>Bacillati</taxon>
        <taxon>Bacillota</taxon>
        <taxon>Bacilli</taxon>
        <taxon>Bacillales</taxon>
        <taxon>Bacillaceae</taxon>
        <taxon>Virgibacillus</taxon>
    </lineage>
</organism>
<name>A0ABU6KJD1_9BACI</name>